<feature type="non-terminal residue" evidence="2">
    <location>
        <position position="187"/>
    </location>
</feature>
<feature type="region of interest" description="Disordered" evidence="1">
    <location>
        <begin position="67"/>
        <end position="130"/>
    </location>
</feature>
<evidence type="ECO:0000313" key="2">
    <source>
        <dbReference type="EMBL" id="GAG36630.1"/>
    </source>
</evidence>
<name>X0X0V3_9ZZZZ</name>
<comment type="caution">
    <text evidence="2">The sequence shown here is derived from an EMBL/GenBank/DDBJ whole genome shotgun (WGS) entry which is preliminary data.</text>
</comment>
<feature type="compositionally biased region" description="Basic and acidic residues" evidence="1">
    <location>
        <begin position="93"/>
        <end position="126"/>
    </location>
</feature>
<dbReference type="AlphaFoldDB" id="X0X0V3"/>
<feature type="region of interest" description="Disordered" evidence="1">
    <location>
        <begin position="1"/>
        <end position="44"/>
    </location>
</feature>
<dbReference type="EMBL" id="BARS01044481">
    <property type="protein sequence ID" value="GAG36630.1"/>
    <property type="molecule type" value="Genomic_DNA"/>
</dbReference>
<protein>
    <submittedName>
        <fullName evidence="2">Uncharacterized protein</fullName>
    </submittedName>
</protein>
<sequence>MPQATEVQEKDKIPSEEVTQTAEQTPDSESQTPPVALSKDDLEKKIREEPGFADVLLHDWDKFVKVVPDDQAPSSEEKPAEVQPDSEVTPEVKPAEGEKPAADKPAEEAAGKESVEGGADEEKPAEEVSNVTLTFDKTLLGTYKDVDAMSKGNREKDKTIGFLKRDRIPRLETELGTAQTALDEEKA</sequence>
<accession>X0X0V3</accession>
<organism evidence="2">
    <name type="scientific">marine sediment metagenome</name>
    <dbReference type="NCBI Taxonomy" id="412755"/>
    <lineage>
        <taxon>unclassified sequences</taxon>
        <taxon>metagenomes</taxon>
        <taxon>ecological metagenomes</taxon>
    </lineage>
</organism>
<gene>
    <name evidence="2" type="ORF">S01H1_67191</name>
</gene>
<evidence type="ECO:0000256" key="1">
    <source>
        <dbReference type="SAM" id="MobiDB-lite"/>
    </source>
</evidence>
<proteinExistence type="predicted"/>
<feature type="compositionally biased region" description="Polar residues" evidence="1">
    <location>
        <begin position="17"/>
        <end position="33"/>
    </location>
</feature>
<reference evidence="2" key="1">
    <citation type="journal article" date="2014" name="Front. Microbiol.">
        <title>High frequency of phylogenetically diverse reductive dehalogenase-homologous genes in deep subseafloor sedimentary metagenomes.</title>
        <authorList>
            <person name="Kawai M."/>
            <person name="Futagami T."/>
            <person name="Toyoda A."/>
            <person name="Takaki Y."/>
            <person name="Nishi S."/>
            <person name="Hori S."/>
            <person name="Arai W."/>
            <person name="Tsubouchi T."/>
            <person name="Morono Y."/>
            <person name="Uchiyama I."/>
            <person name="Ito T."/>
            <person name="Fujiyama A."/>
            <person name="Inagaki F."/>
            <person name="Takami H."/>
        </authorList>
    </citation>
    <scope>NUCLEOTIDE SEQUENCE</scope>
    <source>
        <strain evidence="2">Expedition CK06-06</strain>
    </source>
</reference>